<protein>
    <submittedName>
        <fullName evidence="5">Beta-lactamase-like protein 3 isoform X6</fullName>
    </submittedName>
</protein>
<dbReference type="Gene3D" id="3.40.710.10">
    <property type="entry name" value="DD-peptidase/beta-lactamase superfamily"/>
    <property type="match status" value="1"/>
</dbReference>
<gene>
    <name evidence="5" type="primary">LOC100199022</name>
</gene>
<feature type="domain" description="Beta-lactamase-related" evidence="3">
    <location>
        <begin position="184"/>
        <end position="493"/>
    </location>
</feature>
<dbReference type="PANTHER" id="PTHR22935">
    <property type="entry name" value="PENICILLIN-BINDING PROTEIN"/>
    <property type="match status" value="1"/>
</dbReference>
<dbReference type="Proteomes" id="UP001652625">
    <property type="component" value="Chromosome 11"/>
</dbReference>
<dbReference type="InterPro" id="IPR001466">
    <property type="entry name" value="Beta-lactam-related"/>
</dbReference>
<dbReference type="RefSeq" id="XP_065666037.1">
    <property type="nucleotide sequence ID" value="XM_065809965.1"/>
</dbReference>
<reference evidence="5" key="1">
    <citation type="submission" date="2025-08" db="UniProtKB">
        <authorList>
            <consortium name="RefSeq"/>
        </authorList>
    </citation>
    <scope>IDENTIFICATION</scope>
</reference>
<evidence type="ECO:0000259" key="3">
    <source>
        <dbReference type="Pfam" id="PF00144"/>
    </source>
</evidence>
<evidence type="ECO:0000256" key="1">
    <source>
        <dbReference type="ARBA" id="ARBA00038473"/>
    </source>
</evidence>
<comment type="similarity">
    <text evidence="1">Belongs to the beta-lactamase family.</text>
</comment>
<dbReference type="GeneID" id="100199022"/>
<dbReference type="InterPro" id="IPR051478">
    <property type="entry name" value="Beta-lactamase-like_AB/R"/>
</dbReference>
<dbReference type="InterPro" id="IPR012338">
    <property type="entry name" value="Beta-lactam/transpept-like"/>
</dbReference>
<keyword evidence="2" id="KW-0472">Membrane</keyword>
<keyword evidence="2" id="KW-0812">Transmembrane</keyword>
<dbReference type="Pfam" id="PF00144">
    <property type="entry name" value="Beta-lactamase"/>
    <property type="match status" value="1"/>
</dbReference>
<dbReference type="PANTHER" id="PTHR22935:SF95">
    <property type="entry name" value="BETA-LACTAMASE-LIKE 1-RELATED"/>
    <property type="match status" value="1"/>
</dbReference>
<feature type="transmembrane region" description="Helical" evidence="2">
    <location>
        <begin position="101"/>
        <end position="123"/>
    </location>
</feature>
<keyword evidence="2" id="KW-1133">Transmembrane helix</keyword>
<dbReference type="SUPFAM" id="SSF56601">
    <property type="entry name" value="beta-lactamase/transpeptidase-like"/>
    <property type="match status" value="1"/>
</dbReference>
<keyword evidence="4" id="KW-1185">Reference proteome</keyword>
<organism evidence="4 5">
    <name type="scientific">Hydra vulgaris</name>
    <name type="common">Hydra</name>
    <name type="synonym">Hydra attenuata</name>
    <dbReference type="NCBI Taxonomy" id="6087"/>
    <lineage>
        <taxon>Eukaryota</taxon>
        <taxon>Metazoa</taxon>
        <taxon>Cnidaria</taxon>
        <taxon>Hydrozoa</taxon>
        <taxon>Hydroidolina</taxon>
        <taxon>Anthoathecata</taxon>
        <taxon>Aplanulata</taxon>
        <taxon>Hydridae</taxon>
        <taxon>Hydra</taxon>
    </lineage>
</organism>
<sequence length="630" mass="72006">MDSDNDLLLVESETCIYQHNINEMQGLIYHSNKTMPTNVVINEANETEKRYPNGFHIDKEKFENSIPWSTINGCSKTLPEVCTTIKIPFNKSESQKHKSKCVYGLLVFALFSLVVTFSTLYALEVRKKKTFENKITKIPSQTSEPCFERVYAKSISNIINYSEYQEAVLSSKSEIGPELFNGKYEAVSITVTYFGEEIWKFSYSYTTNKNLNTDTPFPIASVSKIFTVLMLHKLVELDIIKSIDDPVQNYMPVFFIKNKFNNKNITFRHLACMMAGIQREAPCYPYTNISTCPFNNTVMLKKIQKLSLKLPPKQTPSYSNLAASILGRVLEDIIGRNITLEAWMDENIIKPLNMTNTGYNIHSRIKDIPKSFNLDGSIAEILDWGWSRPSGGMFSTTHDLGKLSSVFFSVSNIFSLSERSLNELFAPAFTWSDNSAQGCPFEIANLDPFNPENKKTAYMNFAKDGYVPGYGTMFNLVPDLKLNVNVMVASNESQAAPISKIVVKNFSKAVDQILKKKKEYIPPPDFKYYIGEYKLQTKWPLIQKPVRVYEENNVLLINIEWFTAKLSYVENRTLETVNYEKDQLNQRCEILGLGVLHEKYNFFPILGEMESQGFTTDAIAIYGFAEFRRI</sequence>
<proteinExistence type="inferred from homology"/>
<evidence type="ECO:0000313" key="4">
    <source>
        <dbReference type="Proteomes" id="UP001652625"/>
    </source>
</evidence>
<accession>A0ABM4CVS7</accession>
<name>A0ABM4CVS7_HYDVU</name>
<evidence type="ECO:0000256" key="2">
    <source>
        <dbReference type="SAM" id="Phobius"/>
    </source>
</evidence>
<evidence type="ECO:0000313" key="5">
    <source>
        <dbReference type="RefSeq" id="XP_065666037.1"/>
    </source>
</evidence>